<accession>A0ACA9S4H9</accession>
<evidence type="ECO:0000313" key="1">
    <source>
        <dbReference type="EMBL" id="CAG8822639.1"/>
    </source>
</evidence>
<dbReference type="EMBL" id="CAJVQC010086528">
    <property type="protein sequence ID" value="CAG8822639.1"/>
    <property type="molecule type" value="Genomic_DNA"/>
</dbReference>
<comment type="caution">
    <text evidence="1">The sequence shown here is derived from an EMBL/GenBank/DDBJ whole genome shotgun (WGS) entry which is preliminary data.</text>
</comment>
<reference evidence="1" key="1">
    <citation type="submission" date="2021-06" db="EMBL/GenBank/DDBJ databases">
        <authorList>
            <person name="Kallberg Y."/>
            <person name="Tangrot J."/>
            <person name="Rosling A."/>
        </authorList>
    </citation>
    <scope>NUCLEOTIDE SEQUENCE</scope>
    <source>
        <strain evidence="1">MA461A</strain>
    </source>
</reference>
<proteinExistence type="predicted"/>
<protein>
    <submittedName>
        <fullName evidence="1">3880_t:CDS:1</fullName>
    </submittedName>
</protein>
<keyword evidence="2" id="KW-1185">Reference proteome</keyword>
<organism evidence="1 2">
    <name type="scientific">Racocetra persica</name>
    <dbReference type="NCBI Taxonomy" id="160502"/>
    <lineage>
        <taxon>Eukaryota</taxon>
        <taxon>Fungi</taxon>
        <taxon>Fungi incertae sedis</taxon>
        <taxon>Mucoromycota</taxon>
        <taxon>Glomeromycotina</taxon>
        <taxon>Glomeromycetes</taxon>
        <taxon>Diversisporales</taxon>
        <taxon>Gigasporaceae</taxon>
        <taxon>Racocetra</taxon>
    </lineage>
</organism>
<sequence>IIHSQNGAGVSKELFFLDLSVPFDTSSPQWTDLSTTSPAPVSNSWCSASLGGSNNNIIFLIGGLTFDSNDKISNSLVYTFDTIDQIWSSPKISGHSPQRRKEITSIVNPDDEKIYIFGGLSDATTAGHTLTIHNEILILIGGKEIHSDGTAKLADMNKIWTYDMNSGIWSLN</sequence>
<feature type="non-terminal residue" evidence="1">
    <location>
        <position position="1"/>
    </location>
</feature>
<gene>
    <name evidence="1" type="ORF">RPERSI_LOCUS25849</name>
</gene>
<dbReference type="Proteomes" id="UP000789920">
    <property type="component" value="Unassembled WGS sequence"/>
</dbReference>
<name>A0ACA9S4H9_9GLOM</name>
<evidence type="ECO:0000313" key="2">
    <source>
        <dbReference type="Proteomes" id="UP000789920"/>
    </source>
</evidence>
<feature type="non-terminal residue" evidence="1">
    <location>
        <position position="172"/>
    </location>
</feature>